<evidence type="ECO:0008006" key="6">
    <source>
        <dbReference type="Google" id="ProtNLM"/>
    </source>
</evidence>
<keyword evidence="5" id="KW-1185">Reference proteome</keyword>
<sequence length="481" mass="54065">MDPGDQRCSLEDFSHWKIEALRSFLSQRGLSIGGNKQELVALAFAANTLNMPIIPTAVEIEKSKLECYKNLLKVGDVILPDPFLIFDKWEDETQGMSHWPPVFITDVTTFLMKYESEEKAQLHLNQYKIGKAYEYYTSEWLKEVFYHPISTSSSYCFLRARCTPSQSLNAATHSAWVCLQKATGHVLSAYCSCTSGLGQTCNHVAGLLFRIESANKLGLTSCTSGTCIWVKPSEKKLQPAQIKSMNFKKSRHGKSVARPLVGKSKADYDVMPEANNDTEACIQKTLLASLKDAIPNACVFKGMHTTDDQDTTQLPVPVNQKETADVMAFDVSNYYIDNMVKNNVEHVTETEVQAINNLTMGQSSNPNWTEMRKGRITASNFYAVHTKVESYKRNAAHCDIKPLLSRIMGYKHVNPNVMSLKYGREMEPIAKIEFMKMYRKKHKDVSFDECGIFLDVDHPYLAASPDLLVSCSCCGEGLVEF</sequence>
<dbReference type="PANTHER" id="PTHR47526">
    <property type="entry name" value="ATP-DEPENDENT DNA HELICASE"/>
    <property type="match status" value="1"/>
</dbReference>
<dbReference type="Gene3D" id="3.90.320.10">
    <property type="match status" value="1"/>
</dbReference>
<name>A0A8W8IJI7_MAGGI</name>
<evidence type="ECO:0000259" key="3">
    <source>
        <dbReference type="PROSITE" id="PS50966"/>
    </source>
</evidence>
<dbReference type="PANTHER" id="PTHR47526:SF3">
    <property type="entry name" value="PHD-TYPE DOMAIN-CONTAINING PROTEIN"/>
    <property type="match status" value="1"/>
</dbReference>
<dbReference type="SUPFAM" id="SSF52980">
    <property type="entry name" value="Restriction endonuclease-like"/>
    <property type="match status" value="1"/>
</dbReference>
<evidence type="ECO:0000313" key="5">
    <source>
        <dbReference type="Proteomes" id="UP000005408"/>
    </source>
</evidence>
<dbReference type="Pfam" id="PF09588">
    <property type="entry name" value="YqaJ"/>
    <property type="match status" value="1"/>
</dbReference>
<dbReference type="PROSITE" id="PS50800">
    <property type="entry name" value="SAP"/>
    <property type="match status" value="1"/>
</dbReference>
<keyword evidence="1" id="KW-0863">Zinc-finger</keyword>
<evidence type="ECO:0000259" key="2">
    <source>
        <dbReference type="PROSITE" id="PS50800"/>
    </source>
</evidence>
<dbReference type="GO" id="GO:0006281">
    <property type="term" value="P:DNA repair"/>
    <property type="evidence" value="ECO:0007669"/>
    <property type="project" value="UniProtKB-ARBA"/>
</dbReference>
<feature type="domain" description="SWIM-type" evidence="3">
    <location>
        <begin position="176"/>
        <end position="212"/>
    </location>
</feature>
<dbReference type="PROSITE" id="PS50966">
    <property type="entry name" value="ZF_SWIM"/>
    <property type="match status" value="1"/>
</dbReference>
<dbReference type="EnsemblMetazoa" id="G14321.2">
    <property type="protein sequence ID" value="G14321.2:cds"/>
    <property type="gene ID" value="G14321"/>
</dbReference>
<keyword evidence="1" id="KW-0862">Zinc</keyword>
<dbReference type="Proteomes" id="UP000005408">
    <property type="component" value="Unassembled WGS sequence"/>
</dbReference>
<keyword evidence="1" id="KW-0479">Metal-binding</keyword>
<dbReference type="Gene3D" id="1.10.720.30">
    <property type="entry name" value="SAP domain"/>
    <property type="match status" value="1"/>
</dbReference>
<evidence type="ECO:0000313" key="4">
    <source>
        <dbReference type="EnsemblMetazoa" id="G14321.2:cds"/>
    </source>
</evidence>
<dbReference type="InterPro" id="IPR011604">
    <property type="entry name" value="PDDEXK-like_dom_sf"/>
</dbReference>
<dbReference type="InterPro" id="IPR019080">
    <property type="entry name" value="YqaJ_viral_recombinase"/>
</dbReference>
<evidence type="ECO:0000256" key="1">
    <source>
        <dbReference type="PROSITE-ProRule" id="PRU00325"/>
    </source>
</evidence>
<dbReference type="InterPro" id="IPR011335">
    <property type="entry name" value="Restrct_endonuc-II-like"/>
</dbReference>
<dbReference type="CDD" id="cd22343">
    <property type="entry name" value="PDDEXK_lambda_exonuclease-like"/>
    <property type="match status" value="1"/>
</dbReference>
<dbReference type="InterPro" id="IPR036361">
    <property type="entry name" value="SAP_dom_sf"/>
</dbReference>
<organism evidence="4 5">
    <name type="scientific">Magallana gigas</name>
    <name type="common">Pacific oyster</name>
    <name type="synonym">Crassostrea gigas</name>
    <dbReference type="NCBI Taxonomy" id="29159"/>
    <lineage>
        <taxon>Eukaryota</taxon>
        <taxon>Metazoa</taxon>
        <taxon>Spiralia</taxon>
        <taxon>Lophotrochozoa</taxon>
        <taxon>Mollusca</taxon>
        <taxon>Bivalvia</taxon>
        <taxon>Autobranchia</taxon>
        <taxon>Pteriomorphia</taxon>
        <taxon>Ostreida</taxon>
        <taxon>Ostreoidea</taxon>
        <taxon>Ostreidae</taxon>
        <taxon>Magallana</taxon>
    </lineage>
</organism>
<accession>A0A8W8IJI7</accession>
<feature type="domain" description="SAP" evidence="2">
    <location>
        <begin position="13"/>
        <end position="47"/>
    </location>
</feature>
<dbReference type="InterPro" id="IPR007527">
    <property type="entry name" value="Znf_SWIM"/>
</dbReference>
<protein>
    <recommendedName>
        <fullName evidence="6">SWIM-type domain-containing protein</fullName>
    </recommendedName>
</protein>
<dbReference type="Pfam" id="PF02037">
    <property type="entry name" value="SAP"/>
    <property type="match status" value="1"/>
</dbReference>
<dbReference type="GO" id="GO:0008270">
    <property type="term" value="F:zinc ion binding"/>
    <property type="evidence" value="ECO:0007669"/>
    <property type="project" value="UniProtKB-KW"/>
</dbReference>
<proteinExistence type="predicted"/>
<reference evidence="4" key="1">
    <citation type="submission" date="2022-08" db="UniProtKB">
        <authorList>
            <consortium name="EnsemblMetazoa"/>
        </authorList>
    </citation>
    <scope>IDENTIFICATION</scope>
    <source>
        <strain evidence="4">05x7-T-G4-1.051#20</strain>
    </source>
</reference>
<dbReference type="AlphaFoldDB" id="A0A8W8IJI7"/>
<dbReference type="SUPFAM" id="SSF68906">
    <property type="entry name" value="SAP domain"/>
    <property type="match status" value="1"/>
</dbReference>
<dbReference type="InterPro" id="IPR003034">
    <property type="entry name" value="SAP_dom"/>
</dbReference>